<proteinExistence type="predicted"/>
<evidence type="ECO:0000313" key="1">
    <source>
        <dbReference type="Proteomes" id="UP000887579"/>
    </source>
</evidence>
<evidence type="ECO:0000313" key="2">
    <source>
        <dbReference type="WBParaSite" id="ES5_v2.g8611.t1"/>
    </source>
</evidence>
<name>A0AC34GVE6_9BILA</name>
<reference evidence="2" key="1">
    <citation type="submission" date="2022-11" db="UniProtKB">
        <authorList>
            <consortium name="WormBaseParasite"/>
        </authorList>
    </citation>
    <scope>IDENTIFICATION</scope>
</reference>
<organism evidence="1 2">
    <name type="scientific">Panagrolaimus sp. ES5</name>
    <dbReference type="NCBI Taxonomy" id="591445"/>
    <lineage>
        <taxon>Eukaryota</taxon>
        <taxon>Metazoa</taxon>
        <taxon>Ecdysozoa</taxon>
        <taxon>Nematoda</taxon>
        <taxon>Chromadorea</taxon>
        <taxon>Rhabditida</taxon>
        <taxon>Tylenchina</taxon>
        <taxon>Panagrolaimomorpha</taxon>
        <taxon>Panagrolaimoidea</taxon>
        <taxon>Panagrolaimidae</taxon>
        <taxon>Panagrolaimus</taxon>
    </lineage>
</organism>
<protein>
    <submittedName>
        <fullName evidence="2">Uncharacterized protein</fullName>
    </submittedName>
</protein>
<dbReference type="WBParaSite" id="ES5_v2.g8611.t1">
    <property type="protein sequence ID" value="ES5_v2.g8611.t1"/>
    <property type="gene ID" value="ES5_v2.g8611"/>
</dbReference>
<accession>A0AC34GVE6</accession>
<dbReference type="Proteomes" id="UP000887579">
    <property type="component" value="Unplaced"/>
</dbReference>
<sequence length="123" mass="13642">MKLLFIFCAIFVVAFFPTIILAQFPPPSKFECGRNEAENAFAALSVTLNCHPRLAHFNNCCIAHDKCYDNQLGRIECDNAFCNCLEMAAAGQLFCKSQADLFCNLVRQHGGQSYADVGIRKLG</sequence>